<feature type="transmembrane region" description="Helical" evidence="1">
    <location>
        <begin position="95"/>
        <end position="115"/>
    </location>
</feature>
<dbReference type="EMBL" id="OU015567">
    <property type="protein sequence ID" value="CAG5110640.1"/>
    <property type="molecule type" value="Genomic_DNA"/>
</dbReference>
<name>A0ABN7SYY0_OIKDI</name>
<sequence>MCNIQLAFHTLLAFCFTLQGCTKLLTFLLAFVGTLILEINFDRIEGGNLYGISIFCGNWIWVYQFFTLIIFAWKWNEWMWPFKHFNWGRTEWSNVLIGIVLALVGGIFGILHTAYKFNNKVIEKEGMAGSIMILSCVAPLGFVWWQAKRLNPRGGEVSV</sequence>
<dbReference type="Proteomes" id="UP001158576">
    <property type="component" value="Chromosome 2"/>
</dbReference>
<feature type="transmembrane region" description="Helical" evidence="1">
    <location>
        <begin position="49"/>
        <end position="75"/>
    </location>
</feature>
<proteinExistence type="predicted"/>
<keyword evidence="1" id="KW-0472">Membrane</keyword>
<protein>
    <submittedName>
        <fullName evidence="2">Oidioi.mRNA.OKI2018_I69.chr2.g5022.t1.cds</fullName>
    </submittedName>
</protein>
<feature type="transmembrane region" description="Helical" evidence="1">
    <location>
        <begin position="127"/>
        <end position="147"/>
    </location>
</feature>
<gene>
    <name evidence="2" type="ORF">OKIOD_LOCUS13787</name>
</gene>
<keyword evidence="1" id="KW-1133">Transmembrane helix</keyword>
<accession>A0ABN7SYY0</accession>
<evidence type="ECO:0000313" key="2">
    <source>
        <dbReference type="EMBL" id="CAG5110640.1"/>
    </source>
</evidence>
<keyword evidence="3" id="KW-1185">Reference proteome</keyword>
<feature type="transmembrane region" description="Helical" evidence="1">
    <location>
        <begin position="6"/>
        <end position="37"/>
    </location>
</feature>
<reference evidence="2 3" key="1">
    <citation type="submission" date="2021-04" db="EMBL/GenBank/DDBJ databases">
        <authorList>
            <person name="Bliznina A."/>
        </authorList>
    </citation>
    <scope>NUCLEOTIDE SEQUENCE [LARGE SCALE GENOMIC DNA]</scope>
</reference>
<keyword evidence="1" id="KW-0812">Transmembrane</keyword>
<evidence type="ECO:0000313" key="3">
    <source>
        <dbReference type="Proteomes" id="UP001158576"/>
    </source>
</evidence>
<organism evidence="2 3">
    <name type="scientific">Oikopleura dioica</name>
    <name type="common">Tunicate</name>
    <dbReference type="NCBI Taxonomy" id="34765"/>
    <lineage>
        <taxon>Eukaryota</taxon>
        <taxon>Metazoa</taxon>
        <taxon>Chordata</taxon>
        <taxon>Tunicata</taxon>
        <taxon>Appendicularia</taxon>
        <taxon>Copelata</taxon>
        <taxon>Oikopleuridae</taxon>
        <taxon>Oikopleura</taxon>
    </lineage>
</organism>
<evidence type="ECO:0000256" key="1">
    <source>
        <dbReference type="SAM" id="Phobius"/>
    </source>
</evidence>